<evidence type="ECO:0000313" key="3">
    <source>
        <dbReference type="Proteomes" id="UP000271626"/>
    </source>
</evidence>
<feature type="region of interest" description="Disordered" evidence="1">
    <location>
        <begin position="1"/>
        <end position="27"/>
    </location>
</feature>
<name>A0A3P8KVE7_TSUPA</name>
<sequence>MSAPVAGSTPLPASDRAGSAVRAGETGSREWLAATMSAFTDDELRRAGELFRSLTRRAGAVGG</sequence>
<dbReference type="AlphaFoldDB" id="A0A3P8KVE7"/>
<reference evidence="2 3" key="1">
    <citation type="submission" date="2018-12" db="EMBL/GenBank/DDBJ databases">
        <authorList>
            <consortium name="Pathogen Informatics"/>
        </authorList>
    </citation>
    <scope>NUCLEOTIDE SEQUENCE [LARGE SCALE GENOMIC DNA]</scope>
    <source>
        <strain evidence="2 3">NCTC10741</strain>
    </source>
</reference>
<evidence type="ECO:0000256" key="1">
    <source>
        <dbReference type="SAM" id="MobiDB-lite"/>
    </source>
</evidence>
<dbReference type="EMBL" id="LR131273">
    <property type="protein sequence ID" value="VDR41177.1"/>
    <property type="molecule type" value="Genomic_DNA"/>
</dbReference>
<accession>A0A3P8KVE7</accession>
<proteinExistence type="predicted"/>
<dbReference type="Proteomes" id="UP000271626">
    <property type="component" value="Chromosome"/>
</dbReference>
<evidence type="ECO:0000313" key="2">
    <source>
        <dbReference type="EMBL" id="VDR41177.1"/>
    </source>
</evidence>
<protein>
    <submittedName>
        <fullName evidence="2">Uncharacterized protein</fullName>
    </submittedName>
</protein>
<organism evidence="2 3">
    <name type="scientific">Tsukamurella paurometabola</name>
    <name type="common">Corynebacterium paurometabolum</name>
    <dbReference type="NCBI Taxonomy" id="2061"/>
    <lineage>
        <taxon>Bacteria</taxon>
        <taxon>Bacillati</taxon>
        <taxon>Actinomycetota</taxon>
        <taxon>Actinomycetes</taxon>
        <taxon>Mycobacteriales</taxon>
        <taxon>Tsukamurellaceae</taxon>
        <taxon>Tsukamurella</taxon>
    </lineage>
</organism>
<gene>
    <name evidence="2" type="ORF">NCTC10741_04347</name>
</gene>